<dbReference type="GO" id="GO:0016746">
    <property type="term" value="F:acyltransferase activity"/>
    <property type="evidence" value="ECO:0007669"/>
    <property type="project" value="UniProtKB-KW"/>
</dbReference>
<feature type="domain" description="Nucleotidyl transferase" evidence="2">
    <location>
        <begin position="1"/>
        <end position="136"/>
    </location>
</feature>
<dbReference type="eggNOG" id="COG1208">
    <property type="taxonomic scope" value="Bacteria"/>
</dbReference>
<evidence type="ECO:0000259" key="2">
    <source>
        <dbReference type="Pfam" id="PF00483"/>
    </source>
</evidence>
<dbReference type="InterPro" id="IPR029044">
    <property type="entry name" value="Nucleotide-diphossugar_trans"/>
</dbReference>
<dbReference type="EMBL" id="ABCS01000072">
    <property type="protein sequence ID" value="EDM76132.1"/>
    <property type="molecule type" value="Genomic_DNA"/>
</dbReference>
<proteinExistence type="predicted"/>
<organism evidence="3 4">
    <name type="scientific">Plesiocystis pacifica SIR-1</name>
    <dbReference type="NCBI Taxonomy" id="391625"/>
    <lineage>
        <taxon>Bacteria</taxon>
        <taxon>Pseudomonadati</taxon>
        <taxon>Myxococcota</taxon>
        <taxon>Polyangia</taxon>
        <taxon>Nannocystales</taxon>
        <taxon>Nannocystaceae</taxon>
        <taxon>Plesiocystis</taxon>
    </lineage>
</organism>
<dbReference type="PROSITE" id="PS00101">
    <property type="entry name" value="HEXAPEP_TRANSFERASES"/>
    <property type="match status" value="1"/>
</dbReference>
<evidence type="ECO:0000256" key="1">
    <source>
        <dbReference type="ARBA" id="ARBA00023315"/>
    </source>
</evidence>
<dbReference type="Pfam" id="PF00483">
    <property type="entry name" value="NTP_transferase"/>
    <property type="match status" value="1"/>
</dbReference>
<comment type="caution">
    <text evidence="3">The sequence shown here is derived from an EMBL/GenBank/DDBJ whole genome shotgun (WGS) entry which is preliminary data.</text>
</comment>
<dbReference type="InterPro" id="IPR001451">
    <property type="entry name" value="Hexapep"/>
</dbReference>
<dbReference type="SUPFAM" id="SSF53448">
    <property type="entry name" value="Nucleotide-diphospho-sugar transferases"/>
    <property type="match status" value="1"/>
</dbReference>
<reference evidence="3 4" key="1">
    <citation type="submission" date="2007-06" db="EMBL/GenBank/DDBJ databases">
        <authorList>
            <person name="Shimkets L."/>
            <person name="Ferriera S."/>
            <person name="Johnson J."/>
            <person name="Kravitz S."/>
            <person name="Beeson K."/>
            <person name="Sutton G."/>
            <person name="Rogers Y.-H."/>
            <person name="Friedman R."/>
            <person name="Frazier M."/>
            <person name="Venter J.C."/>
        </authorList>
    </citation>
    <scope>NUCLEOTIDE SEQUENCE [LARGE SCALE GENOMIC DNA]</scope>
    <source>
        <strain evidence="3 4">SIR-1</strain>
    </source>
</reference>
<dbReference type="Proteomes" id="UP000005801">
    <property type="component" value="Unassembled WGS sequence"/>
</dbReference>
<dbReference type="Gene3D" id="3.90.550.10">
    <property type="entry name" value="Spore Coat Polysaccharide Biosynthesis Protein SpsA, Chain A"/>
    <property type="match status" value="1"/>
</dbReference>
<dbReference type="InterPro" id="IPR050486">
    <property type="entry name" value="Mannose-1P_guanyltransferase"/>
</dbReference>
<keyword evidence="3" id="KW-0808">Transferase</keyword>
<dbReference type="AlphaFoldDB" id="A6GDE1"/>
<dbReference type="STRING" id="391625.PPSIR1_31393"/>
<name>A6GDE1_9BACT</name>
<keyword evidence="4" id="KW-1185">Reference proteome</keyword>
<sequence length="326" mass="34267">MILAAGFGTRLGALTKVRPKPMLPICGAPLVRWAVLWLRHHGVREIVINLHHLGEQIPAELGDGSALGVELAYSHEEGLILGTGGGLRKARSLLDDGEDRPIVVVNGKILTDIDLGAVLETHRASGREATMVLRNDGEGVWGGSLAADADGSLATFLGHTRANAQPGAPMMFTGVHVMQPRFLDRVPAQGEQCIVRTAYKQLFFEHEAGQGAGVGVHEHAGYWWEHSTVERYLAGIQKVLRGEVELPWAELPVRGVDPSATIGAGAEIDETAFVGPNARVGAGAKIGAFSQIGAGAVVEAGVTVEGAVVWPGATATTDLRAEVCTG</sequence>
<evidence type="ECO:0000313" key="3">
    <source>
        <dbReference type="EMBL" id="EDM76132.1"/>
    </source>
</evidence>
<protein>
    <submittedName>
        <fullName evidence="3">Nucleotidyl transferase</fullName>
    </submittedName>
</protein>
<dbReference type="InterPro" id="IPR018357">
    <property type="entry name" value="Hexapep_transf_CS"/>
</dbReference>
<evidence type="ECO:0000313" key="4">
    <source>
        <dbReference type="Proteomes" id="UP000005801"/>
    </source>
</evidence>
<gene>
    <name evidence="3" type="ORF">PPSIR1_31393</name>
</gene>
<keyword evidence="1" id="KW-0012">Acyltransferase</keyword>
<dbReference type="Gene3D" id="2.160.10.10">
    <property type="entry name" value="Hexapeptide repeat proteins"/>
    <property type="match status" value="1"/>
</dbReference>
<dbReference type="PANTHER" id="PTHR22572">
    <property type="entry name" value="SUGAR-1-PHOSPHATE GUANYL TRANSFERASE"/>
    <property type="match status" value="1"/>
</dbReference>
<accession>A6GDE1</accession>
<dbReference type="Pfam" id="PF00132">
    <property type="entry name" value="Hexapep"/>
    <property type="match status" value="1"/>
</dbReference>
<dbReference type="InterPro" id="IPR005835">
    <property type="entry name" value="NTP_transferase_dom"/>
</dbReference>